<reference evidence="2" key="1">
    <citation type="submission" date="2008-06" db="EMBL/GenBank/DDBJ databases">
        <title>Complete sequence of plasmid of Prosthecochloris aestuarii DSM 271.</title>
        <authorList>
            <consortium name="US DOE Joint Genome Institute"/>
            <person name="Lucas S."/>
            <person name="Copeland A."/>
            <person name="Lapidus A."/>
            <person name="Glavina del Rio T."/>
            <person name="Dalin E."/>
            <person name="Tice H."/>
            <person name="Bruce D."/>
            <person name="Goodwin L."/>
            <person name="Pitluck S."/>
            <person name="Schmutz J."/>
            <person name="Larimer F."/>
            <person name="Land M."/>
            <person name="Hauser L."/>
            <person name="Kyrpides N."/>
            <person name="Anderson I."/>
            <person name="Liu Z."/>
            <person name="Li T."/>
            <person name="Zhao F."/>
            <person name="Overmann J."/>
            <person name="Bryant D.A."/>
            <person name="Richardson P."/>
        </authorList>
    </citation>
    <scope>NUCLEOTIDE SEQUENCE [LARGE SCALE GENOMIC DNA]</scope>
    <source>
        <strain evidence="2">DSM 271</strain>
        <plasmid evidence="2">pPAES01</plasmid>
    </source>
</reference>
<sequence length="98" mass="10252">MMKKMSVATCVAVGLLLSGQVFACGIQGTAVNSDGSKINGSGVISTSWNSKKAYPKNGSYSLDLGSSVCGEKITVYLDGNQGQRVTVKGWTTVNFVRP</sequence>
<dbReference type="Proteomes" id="UP000002725">
    <property type="component" value="Plasmid pPAES01"/>
</dbReference>
<keyword evidence="3" id="KW-1185">Reference proteome</keyword>
<keyword evidence="2" id="KW-0614">Plasmid</keyword>
<geneLocation type="plasmid" evidence="2 3">
    <name>pPAES01</name>
</geneLocation>
<protein>
    <submittedName>
        <fullName evidence="2">Uncharacterized protein</fullName>
    </submittedName>
</protein>
<dbReference type="HOGENOM" id="CLU_2331406_0_0_10"/>
<dbReference type="AlphaFoldDB" id="B4S9P9"/>
<accession>B4S9P9</accession>
<name>B4S9P9_PROA2</name>
<proteinExistence type="predicted"/>
<dbReference type="KEGG" id="paa:Paes_2386"/>
<dbReference type="RefSeq" id="WP_012509581.1">
    <property type="nucleotide sequence ID" value="NC_011061.1"/>
</dbReference>
<feature type="signal peptide" evidence="1">
    <location>
        <begin position="1"/>
        <end position="23"/>
    </location>
</feature>
<dbReference type="EMBL" id="CP001109">
    <property type="protein sequence ID" value="ACF47376.1"/>
    <property type="molecule type" value="Genomic_DNA"/>
</dbReference>
<evidence type="ECO:0000313" key="2">
    <source>
        <dbReference type="EMBL" id="ACF47376.1"/>
    </source>
</evidence>
<organism evidence="2 3">
    <name type="scientific">Prosthecochloris aestuarii (strain DSM 271 / SK 413)</name>
    <dbReference type="NCBI Taxonomy" id="290512"/>
    <lineage>
        <taxon>Bacteria</taxon>
        <taxon>Pseudomonadati</taxon>
        <taxon>Chlorobiota</taxon>
        <taxon>Chlorobiia</taxon>
        <taxon>Chlorobiales</taxon>
        <taxon>Chlorobiaceae</taxon>
        <taxon>Prosthecochloris</taxon>
    </lineage>
</organism>
<feature type="chain" id="PRO_5002825804" evidence="1">
    <location>
        <begin position="24"/>
        <end position="98"/>
    </location>
</feature>
<evidence type="ECO:0000313" key="3">
    <source>
        <dbReference type="Proteomes" id="UP000002725"/>
    </source>
</evidence>
<keyword evidence="1" id="KW-0732">Signal</keyword>
<evidence type="ECO:0000256" key="1">
    <source>
        <dbReference type="SAM" id="SignalP"/>
    </source>
</evidence>
<gene>
    <name evidence="2" type="ordered locus">Paes_2386</name>
</gene>